<protein>
    <submittedName>
        <fullName evidence="7">Glucosylceramidase</fullName>
    </submittedName>
</protein>
<evidence type="ECO:0000256" key="1">
    <source>
        <dbReference type="ARBA" id="ARBA00005382"/>
    </source>
</evidence>
<feature type="domain" description="Glycosyl hydrolase family 30 beta sandwich" evidence="6">
    <location>
        <begin position="395"/>
        <end position="454"/>
    </location>
</feature>
<keyword evidence="3 4" id="KW-0378">Hydrolase</keyword>
<dbReference type="Gene3D" id="2.60.40.1180">
    <property type="entry name" value="Golgi alpha-mannosidase II"/>
    <property type="match status" value="1"/>
</dbReference>
<evidence type="ECO:0000313" key="7">
    <source>
        <dbReference type="EMBL" id="RXS93503.1"/>
    </source>
</evidence>
<accession>A0A4Q1S9F5</accession>
<proteinExistence type="inferred from homology"/>
<dbReference type="PANTHER" id="PTHR11069">
    <property type="entry name" value="GLUCOSYLCERAMIDASE"/>
    <property type="match status" value="1"/>
</dbReference>
<dbReference type="PRINTS" id="PR00843">
    <property type="entry name" value="GLHYDRLASE30"/>
</dbReference>
<dbReference type="AlphaFoldDB" id="A0A4Q1S9F5"/>
<feature type="domain" description="Glycosyl hydrolase family 30 TIM-barrel" evidence="5">
    <location>
        <begin position="60"/>
        <end position="391"/>
    </location>
</feature>
<dbReference type="Pfam" id="PF02055">
    <property type="entry name" value="Glyco_hydro_30"/>
    <property type="match status" value="1"/>
</dbReference>
<keyword evidence="4" id="KW-0326">Glycosidase</keyword>
<dbReference type="Pfam" id="PF17189">
    <property type="entry name" value="Glyco_hydro_30C"/>
    <property type="match status" value="1"/>
</dbReference>
<dbReference type="OrthoDB" id="9806701at2"/>
<evidence type="ECO:0000256" key="2">
    <source>
        <dbReference type="ARBA" id="ARBA00022729"/>
    </source>
</evidence>
<organism evidence="7 8">
    <name type="scientific">Silvibacterium dinghuense</name>
    <dbReference type="NCBI Taxonomy" id="1560006"/>
    <lineage>
        <taxon>Bacteria</taxon>
        <taxon>Pseudomonadati</taxon>
        <taxon>Acidobacteriota</taxon>
        <taxon>Terriglobia</taxon>
        <taxon>Terriglobales</taxon>
        <taxon>Acidobacteriaceae</taxon>
        <taxon>Silvibacterium</taxon>
    </lineage>
</organism>
<gene>
    <name evidence="7" type="ORF">ESZ00_18855</name>
</gene>
<dbReference type="InterPro" id="IPR001139">
    <property type="entry name" value="Glyco_hydro_30"/>
</dbReference>
<keyword evidence="2" id="KW-0732">Signal</keyword>
<evidence type="ECO:0000256" key="3">
    <source>
        <dbReference type="ARBA" id="ARBA00022801"/>
    </source>
</evidence>
<dbReference type="SUPFAM" id="SSF51445">
    <property type="entry name" value="(Trans)glycosidases"/>
    <property type="match status" value="1"/>
</dbReference>
<dbReference type="InterPro" id="IPR013780">
    <property type="entry name" value="Glyco_hydro_b"/>
</dbReference>
<evidence type="ECO:0000313" key="8">
    <source>
        <dbReference type="Proteomes" id="UP000290253"/>
    </source>
</evidence>
<dbReference type="GO" id="GO:0006680">
    <property type="term" value="P:glucosylceramide catabolic process"/>
    <property type="evidence" value="ECO:0007669"/>
    <property type="project" value="TreeGrafter"/>
</dbReference>
<dbReference type="GO" id="GO:0004348">
    <property type="term" value="F:glucosylceramidase activity"/>
    <property type="evidence" value="ECO:0007669"/>
    <property type="project" value="InterPro"/>
</dbReference>
<keyword evidence="8" id="KW-1185">Reference proteome</keyword>
<dbReference type="Proteomes" id="UP000290253">
    <property type="component" value="Unassembled WGS sequence"/>
</dbReference>
<name>A0A4Q1S9F5_9BACT</name>
<evidence type="ECO:0000256" key="4">
    <source>
        <dbReference type="RuleBase" id="RU361188"/>
    </source>
</evidence>
<dbReference type="InterPro" id="IPR017853">
    <property type="entry name" value="GH"/>
</dbReference>
<evidence type="ECO:0000259" key="6">
    <source>
        <dbReference type="Pfam" id="PF17189"/>
    </source>
</evidence>
<dbReference type="InterPro" id="IPR033452">
    <property type="entry name" value="GH30_C"/>
</dbReference>
<comment type="similarity">
    <text evidence="1 4">Belongs to the glycosyl hydrolase 30 family.</text>
</comment>
<dbReference type="GO" id="GO:0016020">
    <property type="term" value="C:membrane"/>
    <property type="evidence" value="ECO:0007669"/>
    <property type="project" value="GOC"/>
</dbReference>
<dbReference type="PANTHER" id="PTHR11069:SF23">
    <property type="entry name" value="LYSOSOMAL ACID GLUCOSYLCERAMIDASE"/>
    <property type="match status" value="1"/>
</dbReference>
<comment type="caution">
    <text evidence="7">The sequence shown here is derived from an EMBL/GenBank/DDBJ whole genome shotgun (WGS) entry which is preliminary data.</text>
</comment>
<sequence>MLLTLPSLALAGSSDASEWLTTADRSALLAKQPDLGFHKAEGGKLPVITIDTKQKFQSMDGFGFALTGGSAQLMMKMSAPQRHELLQELFGRGDNEIGVNYIRVSIGSSDMNDHAFTYDDLAAGETDPKLEKFDLGPDATTVVPVLKEILAINPKIKILGSPWSAPAWMKTNDKLKDGSLKPEYYGAYAAYFVKYIDAMRAQGIGIDAITVQNEPLNPHNTPSMVMQAEDQAKFIETALGPAFGKAKLKTKIIVYDHNCNRPDYPLTILKDPAAAKYVDGSAFHLYEGEIGAMTQVHDAFPKKNLYFTEQMTIDEKGETQLAVARAVSRLIVAAPRNWARNVLLWNLAADPSFGPHTNDGGCPMCEGAITIDGDSITRNVAYYTVAQASKFVPDGSVRIGSNEPEGLENVAFKVPGGKLVVIVANTSKEEQKFEIRDHGKAITTSLPAAAVATYVW</sequence>
<evidence type="ECO:0000259" key="5">
    <source>
        <dbReference type="Pfam" id="PF02055"/>
    </source>
</evidence>
<reference evidence="7 8" key="1">
    <citation type="journal article" date="2016" name="Int. J. Syst. Evol. Microbiol.">
        <title>Acidipila dinghuensis sp. nov., an acidobacterium isolated from forest soil.</title>
        <authorList>
            <person name="Jiang Y.W."/>
            <person name="Wang J."/>
            <person name="Chen M.H."/>
            <person name="Lv Y.Y."/>
            <person name="Qiu L.H."/>
        </authorList>
    </citation>
    <scope>NUCLEOTIDE SEQUENCE [LARGE SCALE GENOMIC DNA]</scope>
    <source>
        <strain evidence="7 8">DHOF10</strain>
    </source>
</reference>
<dbReference type="Gene3D" id="3.20.20.80">
    <property type="entry name" value="Glycosidases"/>
    <property type="match status" value="1"/>
</dbReference>
<dbReference type="InterPro" id="IPR033453">
    <property type="entry name" value="Glyco_hydro_30_TIM-barrel"/>
</dbReference>
<dbReference type="EMBL" id="SDMK01000005">
    <property type="protein sequence ID" value="RXS93503.1"/>
    <property type="molecule type" value="Genomic_DNA"/>
</dbReference>